<dbReference type="InterPro" id="IPR036779">
    <property type="entry name" value="LysM_dom_sf"/>
</dbReference>
<gene>
    <name evidence="4" type="ORF">SAMN04488543_2852</name>
</gene>
<feature type="region of interest" description="Disordered" evidence="1">
    <location>
        <begin position="151"/>
        <end position="183"/>
    </location>
</feature>
<dbReference type="Pfam" id="PF01476">
    <property type="entry name" value="LysM"/>
    <property type="match status" value="1"/>
</dbReference>
<accession>A0A1H1WY28</accession>
<protein>
    <submittedName>
        <fullName evidence="4">LysM domain-containing protein</fullName>
    </submittedName>
</protein>
<feature type="compositionally biased region" description="Low complexity" evidence="1">
    <location>
        <begin position="353"/>
        <end position="386"/>
    </location>
</feature>
<reference evidence="4 5" key="1">
    <citation type="submission" date="2016-10" db="EMBL/GenBank/DDBJ databases">
        <authorList>
            <person name="de Groot N.N."/>
        </authorList>
    </citation>
    <scope>NUCLEOTIDE SEQUENCE [LARGE SCALE GENOMIC DNA]</scope>
    <source>
        <strain evidence="4 5">DSM 21741</strain>
    </source>
</reference>
<evidence type="ECO:0000313" key="5">
    <source>
        <dbReference type="Proteomes" id="UP000199092"/>
    </source>
</evidence>
<feature type="transmembrane region" description="Helical" evidence="2">
    <location>
        <begin position="88"/>
        <end position="109"/>
    </location>
</feature>
<keyword evidence="2" id="KW-0472">Membrane</keyword>
<evidence type="ECO:0000313" key="4">
    <source>
        <dbReference type="EMBL" id="SDT01660.1"/>
    </source>
</evidence>
<dbReference type="PANTHER" id="PTHR34700:SF4">
    <property type="entry name" value="PHAGE-LIKE ELEMENT PBSX PROTEIN XKDP"/>
    <property type="match status" value="1"/>
</dbReference>
<keyword evidence="2" id="KW-1133">Transmembrane helix</keyword>
<dbReference type="SMART" id="SM00257">
    <property type="entry name" value="LysM"/>
    <property type="match status" value="2"/>
</dbReference>
<dbReference type="OrthoDB" id="8444614at2"/>
<feature type="compositionally biased region" description="Basic and acidic residues" evidence="1">
    <location>
        <begin position="318"/>
        <end position="337"/>
    </location>
</feature>
<dbReference type="AlphaFoldDB" id="A0A1H1WY28"/>
<dbReference type="InterPro" id="IPR052196">
    <property type="entry name" value="Bact_Kbp"/>
</dbReference>
<dbReference type="Gene3D" id="3.10.350.10">
    <property type="entry name" value="LysM domain"/>
    <property type="match status" value="2"/>
</dbReference>
<proteinExistence type="predicted"/>
<dbReference type="SUPFAM" id="SSF54106">
    <property type="entry name" value="LysM domain"/>
    <property type="match status" value="1"/>
</dbReference>
<evidence type="ECO:0000256" key="2">
    <source>
        <dbReference type="SAM" id="Phobius"/>
    </source>
</evidence>
<feature type="domain" description="LysM" evidence="3">
    <location>
        <begin position="192"/>
        <end position="242"/>
    </location>
</feature>
<dbReference type="EMBL" id="LT629749">
    <property type="protein sequence ID" value="SDT01660.1"/>
    <property type="molecule type" value="Genomic_DNA"/>
</dbReference>
<evidence type="ECO:0000256" key="1">
    <source>
        <dbReference type="SAM" id="MobiDB-lite"/>
    </source>
</evidence>
<feature type="region of interest" description="Disordered" evidence="1">
    <location>
        <begin position="1"/>
        <end position="26"/>
    </location>
</feature>
<dbReference type="Proteomes" id="UP000199092">
    <property type="component" value="Chromosome I"/>
</dbReference>
<organism evidence="4 5">
    <name type="scientific">Friedmanniella luteola</name>
    <dbReference type="NCBI Taxonomy" id="546871"/>
    <lineage>
        <taxon>Bacteria</taxon>
        <taxon>Bacillati</taxon>
        <taxon>Actinomycetota</taxon>
        <taxon>Actinomycetes</taxon>
        <taxon>Propionibacteriales</taxon>
        <taxon>Nocardioidaceae</taxon>
        <taxon>Friedmanniella</taxon>
    </lineage>
</organism>
<keyword evidence="2" id="KW-0812">Transmembrane</keyword>
<sequence length="1125" mass="119315">MTRPTPPRRDPTPPTPTSPRPAEGRGPAARLVGLAATLALLAGVAGVPALLALVGTDVIPDQVPSPAQIWTAATTRDDGTLALASLTLAAWAAWLLFAVLVVIEVVAQLRGRAAPRVPGFRLPQVGARELVSAALLLFLAAPLASQPAPVAFAQPTSSNPDPADNSHSSPPQHPPAHHRADQARSAVNGAAPLHTVRRGESLWSIAADRLGSGLRYTEIVALNTDTLHGRPGFLTPGQTLKLPAHPPSATNVRGERVRVQRGDTLSDIAEEQLGDADRYPEIFRASTPIRQPDGRHLTDPDIIDVGWTLTIPTTAKQPHPDQPKRADSDRADPDRADQAGIPTDPRAGRDASPRSSQAEAAPASPRAPSTRPSSSSATPQPSTTPASSPPPPTASAGPTHADESRQPEEPATAALPAWALTGLTGAGALLAASLLVALRRRRACQFRARRPGRTIAVPPPLLAPVEKTLVLTGDQTVPTLDLVDQALRRLAAARAAARQPMPDLAAVELTPGALTLHLAEPAPPTSPWQACDDQPSWRLPASTDLDTVGPTVLDQPAPYPLLVTIGASDDGAVWLLNCEQAGVLAITGDPLYSHDLARYLAAEIACNPWSEQARLDCLGIAQEVKGMNPERVHAHPADSIQHLLANATADAAGLLDRSHESALDVPTGRAHQVDADAWPARMLLLELPKLSEHPPFTQLLELVADHPARTGTAVVLTGQTELPASARTLAVTGQGRLTVPHLGLDLIVVGLTTDEAEGCAALLAQADTTDDQPVPAPAVDKDEEGWRGWADAAGAIRAEHTLPRTAPPTEPATTLLDGDDQKYLEAATTTINDLAAIAPQVPVRVRAIVEDADPTLDADLTAWREKDCDLPRLTLLGPVWARTHGTALAKRRPYYTELLAYLATRPRGATPDEVADAIGISGPRVRTDIKILRDWLGTNPRTGRQHLPDARDSDAARTRGIPTYQVDGLLLDADLFRRLRVRGETRGPDGINDLRAALTLVTGRPFDQLRPGGWTWMIDGDRLDQHLLCAIVDVAHLLTTHALKTGNLPVARAAAETAILAAPYEEIPLLDLAAVAAAEGHPDQANQILHDRVYNRSDDGAAPTELPARTSAVLHNHPLTRKRAS</sequence>
<feature type="region of interest" description="Disordered" evidence="1">
    <location>
        <begin position="312"/>
        <end position="411"/>
    </location>
</feature>
<keyword evidence="5" id="KW-1185">Reference proteome</keyword>
<dbReference type="PROSITE" id="PS51782">
    <property type="entry name" value="LYSM"/>
    <property type="match status" value="1"/>
</dbReference>
<name>A0A1H1WY28_9ACTN</name>
<evidence type="ECO:0000259" key="3">
    <source>
        <dbReference type="PROSITE" id="PS51782"/>
    </source>
</evidence>
<dbReference type="PANTHER" id="PTHR34700">
    <property type="entry name" value="POTASSIUM BINDING PROTEIN KBP"/>
    <property type="match status" value="1"/>
</dbReference>
<feature type="transmembrane region" description="Helical" evidence="2">
    <location>
        <begin position="31"/>
        <end position="54"/>
    </location>
</feature>
<dbReference type="InterPro" id="IPR018392">
    <property type="entry name" value="LysM"/>
</dbReference>
<dbReference type="CDD" id="cd00118">
    <property type="entry name" value="LysM"/>
    <property type="match status" value="2"/>
</dbReference>
<dbReference type="STRING" id="546871.SAMN04488543_2852"/>
<feature type="transmembrane region" description="Helical" evidence="2">
    <location>
        <begin position="415"/>
        <end position="438"/>
    </location>
</feature>